<dbReference type="GO" id="GO:0030246">
    <property type="term" value="F:carbohydrate binding"/>
    <property type="evidence" value="ECO:0007669"/>
    <property type="project" value="InterPro"/>
</dbReference>
<evidence type="ECO:0000256" key="5">
    <source>
        <dbReference type="ARBA" id="ARBA00023295"/>
    </source>
</evidence>
<dbReference type="AlphaFoldDB" id="K1VDW8"/>
<name>K1VDW8_TRIAC</name>
<dbReference type="Gene3D" id="2.70.98.10">
    <property type="match status" value="2"/>
</dbReference>
<dbReference type="InterPro" id="IPR006104">
    <property type="entry name" value="Glyco_hydro_2_N"/>
</dbReference>
<dbReference type="InterPro" id="IPR023232">
    <property type="entry name" value="Glyco_hydro_2_AS"/>
</dbReference>
<dbReference type="SMART" id="SM01038">
    <property type="entry name" value="Bgal_small_N"/>
    <property type="match status" value="1"/>
</dbReference>
<evidence type="ECO:0000313" key="10">
    <source>
        <dbReference type="Proteomes" id="UP000006757"/>
    </source>
</evidence>
<proteinExistence type="inferred from homology"/>
<dbReference type="InterPro" id="IPR006103">
    <property type="entry name" value="Glyco_hydro_2_cat"/>
</dbReference>
<evidence type="ECO:0000256" key="2">
    <source>
        <dbReference type="ARBA" id="ARBA00007401"/>
    </source>
</evidence>
<dbReference type="SUPFAM" id="SSF49785">
    <property type="entry name" value="Galactose-binding domain-like"/>
    <property type="match status" value="1"/>
</dbReference>
<dbReference type="SUPFAM" id="SSF74650">
    <property type="entry name" value="Galactose mutarotase-like"/>
    <property type="match status" value="1"/>
</dbReference>
<feature type="region of interest" description="Disordered" evidence="7">
    <location>
        <begin position="1"/>
        <end position="28"/>
    </location>
</feature>
<dbReference type="OrthoDB" id="408320at2759"/>
<dbReference type="SUPFAM" id="SSF49303">
    <property type="entry name" value="beta-Galactosidase/glucuronidase domain"/>
    <property type="match status" value="2"/>
</dbReference>
<dbReference type="EC" id="3.2.1.23" evidence="3"/>
<dbReference type="PROSITE" id="PS00719">
    <property type="entry name" value="GLYCOSYL_HYDROL_F2_1"/>
    <property type="match status" value="1"/>
</dbReference>
<dbReference type="GO" id="GO:0005990">
    <property type="term" value="P:lactose catabolic process"/>
    <property type="evidence" value="ECO:0007669"/>
    <property type="project" value="TreeGrafter"/>
</dbReference>
<evidence type="ECO:0000256" key="7">
    <source>
        <dbReference type="SAM" id="MobiDB-lite"/>
    </source>
</evidence>
<dbReference type="InterPro" id="IPR032312">
    <property type="entry name" value="LacZ_4"/>
</dbReference>
<evidence type="ECO:0000259" key="8">
    <source>
        <dbReference type="SMART" id="SM01038"/>
    </source>
</evidence>
<dbReference type="InParanoid" id="K1VDW8"/>
<dbReference type="Proteomes" id="UP000006757">
    <property type="component" value="Unassembled WGS sequence"/>
</dbReference>
<dbReference type="PROSITE" id="PS00608">
    <property type="entry name" value="GLYCOSYL_HYDROL_F2_2"/>
    <property type="match status" value="1"/>
</dbReference>
<dbReference type="GO" id="GO:0004565">
    <property type="term" value="F:beta-galactosidase activity"/>
    <property type="evidence" value="ECO:0007669"/>
    <property type="project" value="UniProtKB-EC"/>
</dbReference>
<organism evidence="9 10">
    <name type="scientific">Trichosporon asahii var. asahii (strain CBS 8904)</name>
    <name type="common">Yeast</name>
    <dbReference type="NCBI Taxonomy" id="1220162"/>
    <lineage>
        <taxon>Eukaryota</taxon>
        <taxon>Fungi</taxon>
        <taxon>Dikarya</taxon>
        <taxon>Basidiomycota</taxon>
        <taxon>Agaricomycotina</taxon>
        <taxon>Tremellomycetes</taxon>
        <taxon>Trichosporonales</taxon>
        <taxon>Trichosporonaceae</taxon>
        <taxon>Trichosporon</taxon>
    </lineage>
</organism>
<evidence type="ECO:0000313" key="9">
    <source>
        <dbReference type="EMBL" id="EKD02155.1"/>
    </source>
</evidence>
<sequence length="1041" mass="114443">MAATKVSFRGEHEDPFPGRGSLPPRAVAHSDAAQLSLNGDWDFHLSPTAQGSDEFSTPDYHADKGWAKLPVPSNWAMPEHGYDRPQYQNIRFPWPVTPPYAPTDDNPTGRYRLEFKLPAHWPRGDGEKAVLRFDGIESWAKVWLNGKELGTSLGSRLPVEFDATDAIKETGNVLAVKVCQWSAGSYVEDQDQWWLAGIFRDVTLISRPKNGVLDHFVHASYDHKTGKGTLKVDSVPAGRVRVPELGIDISTGEEITVPVEPWSAEIPRLYTGTLSTGSIDEGGEKLILRIGFRTVTIEDSQIKVNGKRILINGVNRHEFHPRLGRALDSATMLHDIQLMKTHNINAVRCSHYPPHPHFLSLCDEHGLWVVDEGDYETHGFENVGWRGSPAKESMWTEQLLDRTARMLERDKNHPSIIVWSLGNEAGFGDNIGKMADLIRKRDKSRPIHYERDLVGKYVDIYSRMYVSHELVDKIGRKEEKNDDEIEGIGHAILTPELLADKELDAKRRQMPFFQCEYGHAMGNGPGSLKEYQDLYRKYDRCQGGFIWEWIDHGIEVTRDGKTFYAYGGDFGEEIHDANFICDGLLFPNRKPSPGLIDFKKVIEPAEISIEGDKATIRNWRDFADLSDLAFSWKIENENGTVGQGKLDVAPIKAGETGNATLPQAPKADEWATVTARLAKDASWAKAGHEVAWGQSAPPAATATAAASNVAPSVSGDVITLGPATFSASNGQLTSLHGLTVSGAGVDIWRAPTDNDVGVAQKWRAAGFDRMHEQPSSYKVTPSALVVETRLTAADTDRYLSLRYEWTAAESASASTTEDDAKPKQTLHLNLSVKPEGVDWDKFRLPRFGVRLGLPKSLDAVRWLGLGPGEKYADTNGPSFGVWNSSIDDLQTPYVYPQENGNRAHVRWAEISGHAASNFFSSMRDAVSEVADRLKAATDITAATGAAPGAGAGAGAAGASKGAGKGIKILGEPEFNISVRRWTSHDLEKAKHTSDLTPGDHVWVNIDQDVDGIGSASCGPAPLPQYLLRAKEGSFKIAFEAL</sequence>
<dbReference type="InterPro" id="IPR006101">
    <property type="entry name" value="Glyco_hydro_2"/>
</dbReference>
<keyword evidence="5" id="KW-0326">Glycosidase</keyword>
<evidence type="ECO:0000256" key="1">
    <source>
        <dbReference type="ARBA" id="ARBA00001412"/>
    </source>
</evidence>
<gene>
    <name evidence="9" type="ORF">A1Q2_03517</name>
</gene>
<feature type="domain" description="Beta galactosidase small chain/" evidence="8">
    <location>
        <begin position="719"/>
        <end position="1039"/>
    </location>
</feature>
<dbReference type="Pfam" id="PF02836">
    <property type="entry name" value="Glyco_hydro_2_C"/>
    <property type="match status" value="1"/>
</dbReference>
<protein>
    <recommendedName>
        <fullName evidence="3">beta-galactosidase</fullName>
        <ecNumber evidence="3">3.2.1.23</ecNumber>
    </recommendedName>
    <alternativeName>
        <fullName evidence="6">Lactase</fullName>
    </alternativeName>
</protein>
<evidence type="ECO:0000256" key="6">
    <source>
        <dbReference type="ARBA" id="ARBA00032230"/>
    </source>
</evidence>
<dbReference type="InterPro" id="IPR008979">
    <property type="entry name" value="Galactose-bd-like_sf"/>
</dbReference>
<reference evidence="9 10" key="1">
    <citation type="journal article" date="2012" name="Eukaryot. Cell">
        <title>Genome sequence of the Trichosporon asahii environmental strain CBS 8904.</title>
        <authorList>
            <person name="Yang R.Y."/>
            <person name="Li H.T."/>
            <person name="Zhu H."/>
            <person name="Zhou G.P."/>
            <person name="Wang M."/>
            <person name="Wang L."/>
        </authorList>
    </citation>
    <scope>NUCLEOTIDE SEQUENCE [LARGE SCALE GENOMIC DNA]</scope>
    <source>
        <strain evidence="9 10">CBS 8904</strain>
    </source>
</reference>
<dbReference type="Gene3D" id="2.60.40.10">
    <property type="entry name" value="Immunoglobulins"/>
    <property type="match status" value="2"/>
</dbReference>
<comment type="caution">
    <text evidence="9">The sequence shown here is derived from an EMBL/GenBank/DDBJ whole genome shotgun (WGS) entry which is preliminary data.</text>
</comment>
<dbReference type="InterPro" id="IPR004199">
    <property type="entry name" value="B-gal_small/dom_5"/>
</dbReference>
<evidence type="ECO:0000256" key="3">
    <source>
        <dbReference type="ARBA" id="ARBA00012756"/>
    </source>
</evidence>
<dbReference type="OMA" id="WCEASYI"/>
<dbReference type="InterPro" id="IPR036156">
    <property type="entry name" value="Beta-gal/glucu_dom_sf"/>
</dbReference>
<dbReference type="Pfam" id="PF02929">
    <property type="entry name" value="Bgal_small_N"/>
    <property type="match status" value="1"/>
</dbReference>
<dbReference type="PRINTS" id="PR00132">
    <property type="entry name" value="GLHYDRLASE2"/>
</dbReference>
<dbReference type="InterPro" id="IPR017853">
    <property type="entry name" value="GH"/>
</dbReference>
<dbReference type="PANTHER" id="PTHR46323">
    <property type="entry name" value="BETA-GALACTOSIDASE"/>
    <property type="match status" value="1"/>
</dbReference>
<dbReference type="GO" id="GO:0009341">
    <property type="term" value="C:beta-galactosidase complex"/>
    <property type="evidence" value="ECO:0007669"/>
    <property type="project" value="InterPro"/>
</dbReference>
<dbReference type="InterPro" id="IPR013783">
    <property type="entry name" value="Ig-like_fold"/>
</dbReference>
<evidence type="ECO:0000256" key="4">
    <source>
        <dbReference type="ARBA" id="ARBA00022801"/>
    </source>
</evidence>
<dbReference type="Pfam" id="PF02837">
    <property type="entry name" value="Glyco_hydro_2_N"/>
    <property type="match status" value="1"/>
</dbReference>
<keyword evidence="10" id="KW-1185">Reference proteome</keyword>
<dbReference type="Gene3D" id="3.20.20.80">
    <property type="entry name" value="Glycosidases"/>
    <property type="match status" value="1"/>
</dbReference>
<dbReference type="InterPro" id="IPR050347">
    <property type="entry name" value="Bact_Beta-galactosidase"/>
</dbReference>
<dbReference type="eggNOG" id="KOG2024">
    <property type="taxonomic scope" value="Eukaryota"/>
</dbReference>
<dbReference type="Pfam" id="PF16353">
    <property type="entry name" value="LacZ_4"/>
    <property type="match status" value="1"/>
</dbReference>
<comment type="catalytic activity">
    <reaction evidence="1">
        <text>Hydrolysis of terminal non-reducing beta-D-galactose residues in beta-D-galactosides.</text>
        <dbReference type="EC" id="3.2.1.23"/>
    </reaction>
</comment>
<dbReference type="HOGENOM" id="CLU_002346_0_2_1"/>
<accession>K1VDW8</accession>
<dbReference type="InterPro" id="IPR014718">
    <property type="entry name" value="GH-type_carb-bd"/>
</dbReference>
<dbReference type="InterPro" id="IPR023230">
    <property type="entry name" value="Glyco_hydro_2_CS"/>
</dbReference>
<comment type="similarity">
    <text evidence="2">Belongs to the glycosyl hydrolase 2 family.</text>
</comment>
<keyword evidence="4" id="KW-0378">Hydrolase</keyword>
<dbReference type="InterPro" id="IPR011013">
    <property type="entry name" value="Gal_mutarotase_sf_dom"/>
</dbReference>
<dbReference type="EMBL" id="AMBO01000296">
    <property type="protein sequence ID" value="EKD02155.1"/>
    <property type="molecule type" value="Genomic_DNA"/>
</dbReference>
<dbReference type="STRING" id="1220162.K1VDW8"/>
<dbReference type="Gene3D" id="2.60.120.260">
    <property type="entry name" value="Galactose-binding domain-like"/>
    <property type="match status" value="1"/>
</dbReference>
<dbReference type="SUPFAM" id="SSF51445">
    <property type="entry name" value="(Trans)glycosidases"/>
    <property type="match status" value="1"/>
</dbReference>
<dbReference type="PANTHER" id="PTHR46323:SF2">
    <property type="entry name" value="BETA-GALACTOSIDASE"/>
    <property type="match status" value="1"/>
</dbReference>